<comment type="caution">
    <text evidence="5">The sequence shown here is derived from an EMBL/GenBank/DDBJ whole genome shotgun (WGS) entry which is preliminary data.</text>
</comment>
<dbReference type="Gene3D" id="1.10.357.10">
    <property type="entry name" value="Tetracycline Repressor, domain 2"/>
    <property type="match status" value="1"/>
</dbReference>
<feature type="region of interest" description="Disordered" evidence="3">
    <location>
        <begin position="1"/>
        <end position="20"/>
    </location>
</feature>
<keyword evidence="1 2" id="KW-0238">DNA-binding</keyword>
<dbReference type="SUPFAM" id="SSF48498">
    <property type="entry name" value="Tetracyclin repressor-like, C-terminal domain"/>
    <property type="match status" value="1"/>
</dbReference>
<dbReference type="PANTHER" id="PTHR30055">
    <property type="entry name" value="HTH-TYPE TRANSCRIPTIONAL REGULATOR RUTR"/>
    <property type="match status" value="1"/>
</dbReference>
<dbReference type="PRINTS" id="PR00455">
    <property type="entry name" value="HTHTETR"/>
</dbReference>
<name>A0ABU1JXC2_9PROT</name>
<proteinExistence type="predicted"/>
<dbReference type="SUPFAM" id="SSF46689">
    <property type="entry name" value="Homeodomain-like"/>
    <property type="match status" value="1"/>
</dbReference>
<dbReference type="Pfam" id="PF00440">
    <property type="entry name" value="TetR_N"/>
    <property type="match status" value="1"/>
</dbReference>
<dbReference type="PANTHER" id="PTHR30055:SF200">
    <property type="entry name" value="HTH-TYPE TRANSCRIPTIONAL REPRESSOR BDCR"/>
    <property type="match status" value="1"/>
</dbReference>
<protein>
    <submittedName>
        <fullName evidence="5">AcrR family transcriptional regulator</fullName>
    </submittedName>
</protein>
<dbReference type="RefSeq" id="WP_309800077.1">
    <property type="nucleotide sequence ID" value="NZ_JAVDPW010000011.1"/>
</dbReference>
<evidence type="ECO:0000256" key="3">
    <source>
        <dbReference type="SAM" id="MobiDB-lite"/>
    </source>
</evidence>
<dbReference type="InterPro" id="IPR001647">
    <property type="entry name" value="HTH_TetR"/>
</dbReference>
<evidence type="ECO:0000313" key="5">
    <source>
        <dbReference type="EMBL" id="MDR6293260.1"/>
    </source>
</evidence>
<evidence type="ECO:0000256" key="1">
    <source>
        <dbReference type="ARBA" id="ARBA00023125"/>
    </source>
</evidence>
<dbReference type="InterPro" id="IPR009057">
    <property type="entry name" value="Homeodomain-like_sf"/>
</dbReference>
<evidence type="ECO:0000313" key="6">
    <source>
        <dbReference type="Proteomes" id="UP001262410"/>
    </source>
</evidence>
<dbReference type="Proteomes" id="UP001262410">
    <property type="component" value="Unassembled WGS sequence"/>
</dbReference>
<sequence>MTTITPPKDGLPGPSGELRPRDRILGTARDLFHKHGFRGVGVDAIAEAAGTNKMTLYRHFGSKDDLIVECLHRFATEADEIWARFEDEHPGNPLAQLHDWVRMGAECAIADSRGCDMVNAAIELTEDGHPARRVIEDFKTAQRDRLVRLCRAAGATQPELLADTLWLLLEGARVSRQSVGAEGPSARFIRMGEAIIAAFLTRQPATA</sequence>
<gene>
    <name evidence="5" type="ORF">E9232_005810</name>
</gene>
<organism evidence="5 6">
    <name type="scientific">Inquilinus ginsengisoli</name>
    <dbReference type="NCBI Taxonomy" id="363840"/>
    <lineage>
        <taxon>Bacteria</taxon>
        <taxon>Pseudomonadati</taxon>
        <taxon>Pseudomonadota</taxon>
        <taxon>Alphaproteobacteria</taxon>
        <taxon>Rhodospirillales</taxon>
        <taxon>Rhodospirillaceae</taxon>
        <taxon>Inquilinus</taxon>
    </lineage>
</organism>
<reference evidence="5 6" key="1">
    <citation type="submission" date="2023-07" db="EMBL/GenBank/DDBJ databases">
        <title>Sorghum-associated microbial communities from plants grown in Nebraska, USA.</title>
        <authorList>
            <person name="Schachtman D."/>
        </authorList>
    </citation>
    <scope>NUCLEOTIDE SEQUENCE [LARGE SCALE GENOMIC DNA]</scope>
    <source>
        <strain evidence="5 6">584</strain>
    </source>
</reference>
<feature type="domain" description="HTH tetR-type" evidence="4">
    <location>
        <begin position="18"/>
        <end position="78"/>
    </location>
</feature>
<dbReference type="EMBL" id="JAVDPW010000011">
    <property type="protein sequence ID" value="MDR6293260.1"/>
    <property type="molecule type" value="Genomic_DNA"/>
</dbReference>
<dbReference type="InterPro" id="IPR036271">
    <property type="entry name" value="Tet_transcr_reg_TetR-rel_C_sf"/>
</dbReference>
<dbReference type="PROSITE" id="PS50977">
    <property type="entry name" value="HTH_TETR_2"/>
    <property type="match status" value="1"/>
</dbReference>
<accession>A0ABU1JXC2</accession>
<dbReference type="InterPro" id="IPR050109">
    <property type="entry name" value="HTH-type_TetR-like_transc_reg"/>
</dbReference>
<feature type="DNA-binding region" description="H-T-H motif" evidence="2">
    <location>
        <begin position="41"/>
        <end position="60"/>
    </location>
</feature>
<keyword evidence="6" id="KW-1185">Reference proteome</keyword>
<evidence type="ECO:0000259" key="4">
    <source>
        <dbReference type="PROSITE" id="PS50977"/>
    </source>
</evidence>
<evidence type="ECO:0000256" key="2">
    <source>
        <dbReference type="PROSITE-ProRule" id="PRU00335"/>
    </source>
</evidence>